<dbReference type="InterPro" id="IPR038729">
    <property type="entry name" value="Rad50/SbcC_AAA"/>
</dbReference>
<name>A0A9D2PGN9_9FIRM</name>
<dbReference type="PANTHER" id="PTHR32114">
    <property type="entry name" value="ABC TRANSPORTER ABCH.3"/>
    <property type="match status" value="1"/>
</dbReference>
<comment type="caution">
    <text evidence="6">The sequence shown here is derived from an EMBL/GenBank/DDBJ whole genome shotgun (WGS) entry which is preliminary data.</text>
</comment>
<dbReference type="PROSITE" id="PS00675">
    <property type="entry name" value="SIGMA54_INTERACT_1"/>
    <property type="match status" value="1"/>
</dbReference>
<dbReference type="SUPFAM" id="SSF52540">
    <property type="entry name" value="P-loop containing nucleoside triphosphate hydrolases"/>
    <property type="match status" value="1"/>
</dbReference>
<dbReference type="AlphaFoldDB" id="A0A9D2PGN9"/>
<reference evidence="6" key="1">
    <citation type="journal article" date="2021" name="PeerJ">
        <title>Extensive microbial diversity within the chicken gut microbiome revealed by metagenomics and culture.</title>
        <authorList>
            <person name="Gilroy R."/>
            <person name="Ravi A."/>
            <person name="Getino M."/>
            <person name="Pursley I."/>
            <person name="Horton D.L."/>
            <person name="Alikhan N.F."/>
            <person name="Baker D."/>
            <person name="Gharbi K."/>
            <person name="Hall N."/>
            <person name="Watson M."/>
            <person name="Adriaenssens E.M."/>
            <person name="Foster-Nyarko E."/>
            <person name="Jarju S."/>
            <person name="Secka A."/>
            <person name="Antonio M."/>
            <person name="Oren A."/>
            <person name="Chaudhuri R.R."/>
            <person name="La Ragione R."/>
            <person name="Hildebrand F."/>
            <person name="Pallen M.J."/>
        </authorList>
    </citation>
    <scope>NUCLEOTIDE SEQUENCE</scope>
    <source>
        <strain evidence="6">ChiSjej3B21-8574</strain>
    </source>
</reference>
<dbReference type="InterPro" id="IPR025662">
    <property type="entry name" value="Sigma_54_int_dom_ATP-bd_1"/>
</dbReference>
<accession>A0A9D2PGN9</accession>
<dbReference type="PANTHER" id="PTHR32114:SF2">
    <property type="entry name" value="ABC TRANSPORTER ABCH.3"/>
    <property type="match status" value="1"/>
</dbReference>
<proteinExistence type="inferred from homology"/>
<evidence type="ECO:0000256" key="4">
    <source>
        <dbReference type="SAM" id="MobiDB-lite"/>
    </source>
</evidence>
<dbReference type="Pfam" id="PF13558">
    <property type="entry name" value="SbcC_Walker_B"/>
    <property type="match status" value="1"/>
</dbReference>
<sequence>MRPVRLTMRAFGPFAKTIEIDFSRFRQGIFLISGETGAGKTTIFDGICFALYGEASGETRKTDMLRSDFAPEDEETGVWFSFQHREKQYEIRRNPAYIRKSKRGSGTTMQKAEAELYEEGNLLISGSREVTKKVEEILGISRNQYKQIAMIAQGEFLKLLNAPSKDRGEIFRKIFGTEILYRIQEELKHKHLEHKNQYKKIEDHIFLLQGQAKIGPEEEEYEEYQEHLEQPYHGREFLEVLENCVERKQGMYDTISDEIRRLKKEADRQNIAREQAGDHNRRLEELEETDRELERLTGKKQQMEQMGEETDLAERILQRIVPLEEQLSRKKEQIEESRKRIETCRKEKEEAWENQVQKEENYKKMMEREPELVSLRQQMEELKEQQEDYRQMEIIRTEAGRFAKERDQCREQKEAVKKKQEILDKERNELEIFLDDHGNIRQILQEKREAELRKNQEMETWEKLQEKVKRWEKQAQEHKQYTEKFVQAQAKKDEAKKQYEECRNQYDANQAGILAQNLRDGERCPVCGSVSHPHKARLIYTDVTQEMLEEKEAGMHAVEEVYQKALEAAREALARKEELAADITQESDYEESSFKKIKKRLADCREQAEAAKTAREEIQKQVLDLEKKTERKKELEEEDSGLQEQYLKLRDQENTNDTEFRIREARYQQIRKKLLFDSFREAEEKRQQLEKEEAGLRQRIESFREEKEKAREQSIAAAEAEKEARKTKNQQEEERETLEKQLNLRTEEMGLTNKNAGRLTAQEIKKRRDDILEYQKQLHEKEETKKRLETRLKKREKEDISRFDEKIKQLSEKEVRLTERQKELWEEISINRQTARKLKEQLEESERVEQDYAVWKRLSDTANGEIAGKEKITFERFVQSAYLDWVLRAANVRLLKMSDERYQLVRKEEADRKNSQTGLDLEVLDQWTGKNRNVRSLSGGESFKAALSLALGLSDVIQSQKGGIQIDTIFIDEGFGTLDGESLARAMEIIQSLSADGSKMVGIISHVEELKDQIDQKIQVTRGKEGSQVNVVY</sequence>
<evidence type="ECO:0000259" key="5">
    <source>
        <dbReference type="Pfam" id="PF13476"/>
    </source>
</evidence>
<dbReference type="GO" id="GO:0006302">
    <property type="term" value="P:double-strand break repair"/>
    <property type="evidence" value="ECO:0007669"/>
    <property type="project" value="InterPro"/>
</dbReference>
<evidence type="ECO:0000256" key="2">
    <source>
        <dbReference type="ARBA" id="ARBA00011322"/>
    </source>
</evidence>
<gene>
    <name evidence="6" type="ORF">H9754_03290</name>
</gene>
<dbReference type="InterPro" id="IPR027417">
    <property type="entry name" value="P-loop_NTPase"/>
</dbReference>
<dbReference type="Gene3D" id="3.40.50.300">
    <property type="entry name" value="P-loop containing nucleotide triphosphate hydrolases"/>
    <property type="match status" value="2"/>
</dbReference>
<reference evidence="6" key="2">
    <citation type="submission" date="2021-04" db="EMBL/GenBank/DDBJ databases">
        <authorList>
            <person name="Gilroy R."/>
        </authorList>
    </citation>
    <scope>NUCLEOTIDE SEQUENCE</scope>
    <source>
        <strain evidence="6">ChiSjej3B21-8574</strain>
    </source>
</reference>
<dbReference type="EMBL" id="DWWD01000017">
    <property type="protein sequence ID" value="HJC49597.1"/>
    <property type="molecule type" value="Genomic_DNA"/>
</dbReference>
<feature type="domain" description="Rad50/SbcC-type AAA" evidence="5">
    <location>
        <begin position="5"/>
        <end position="204"/>
    </location>
</feature>
<evidence type="ECO:0000313" key="7">
    <source>
        <dbReference type="Proteomes" id="UP000823904"/>
    </source>
</evidence>
<organism evidence="6 7">
    <name type="scientific">Candidatus Anaerostipes avistercoris</name>
    <dbReference type="NCBI Taxonomy" id="2838462"/>
    <lineage>
        <taxon>Bacteria</taxon>
        <taxon>Bacillati</taxon>
        <taxon>Bacillota</taxon>
        <taxon>Clostridia</taxon>
        <taxon>Lachnospirales</taxon>
        <taxon>Lachnospiraceae</taxon>
        <taxon>Anaerostipes</taxon>
    </lineage>
</organism>
<feature type="compositionally biased region" description="Basic and acidic residues" evidence="4">
    <location>
        <begin position="270"/>
        <end position="284"/>
    </location>
</feature>
<protein>
    <recommendedName>
        <fullName evidence="3">Nuclease SbcCD subunit C</fullName>
    </recommendedName>
</protein>
<comment type="similarity">
    <text evidence="1">Belongs to the SMC family. SbcC subfamily.</text>
</comment>
<comment type="subunit">
    <text evidence="2">Heterodimer of SbcC and SbcD.</text>
</comment>
<feature type="region of interest" description="Disordered" evidence="4">
    <location>
        <begin position="704"/>
        <end position="737"/>
    </location>
</feature>
<dbReference type="GO" id="GO:0016887">
    <property type="term" value="F:ATP hydrolysis activity"/>
    <property type="evidence" value="ECO:0007669"/>
    <property type="project" value="InterPro"/>
</dbReference>
<evidence type="ECO:0000256" key="1">
    <source>
        <dbReference type="ARBA" id="ARBA00006930"/>
    </source>
</evidence>
<dbReference type="Pfam" id="PF13476">
    <property type="entry name" value="AAA_23"/>
    <property type="match status" value="1"/>
</dbReference>
<evidence type="ECO:0000256" key="3">
    <source>
        <dbReference type="ARBA" id="ARBA00013368"/>
    </source>
</evidence>
<feature type="region of interest" description="Disordered" evidence="4">
    <location>
        <begin position="270"/>
        <end position="290"/>
    </location>
</feature>
<evidence type="ECO:0000313" key="6">
    <source>
        <dbReference type="EMBL" id="HJC49597.1"/>
    </source>
</evidence>
<feature type="compositionally biased region" description="Basic and acidic residues" evidence="4">
    <location>
        <begin position="719"/>
        <end position="732"/>
    </location>
</feature>
<dbReference type="Proteomes" id="UP000823904">
    <property type="component" value="Unassembled WGS sequence"/>
</dbReference>